<dbReference type="AlphaFoldDB" id="A0A5C6V9E4"/>
<dbReference type="EMBL" id="VORB01000004">
    <property type="protein sequence ID" value="TXC81340.1"/>
    <property type="molecule type" value="Genomic_DNA"/>
</dbReference>
<organism evidence="2 3">
    <name type="scientific">Luteibaculum oceani</name>
    <dbReference type="NCBI Taxonomy" id="1294296"/>
    <lineage>
        <taxon>Bacteria</taxon>
        <taxon>Pseudomonadati</taxon>
        <taxon>Bacteroidota</taxon>
        <taxon>Flavobacteriia</taxon>
        <taxon>Flavobacteriales</taxon>
        <taxon>Luteibaculaceae</taxon>
        <taxon>Luteibaculum</taxon>
    </lineage>
</organism>
<keyword evidence="1" id="KW-0472">Membrane</keyword>
<dbReference type="Proteomes" id="UP000321168">
    <property type="component" value="Unassembled WGS sequence"/>
</dbReference>
<proteinExistence type="predicted"/>
<sequence>MRSNFSKHFWIGFVMGIVCPLVALIAISVVYSIQRGEAPLYFLQQATAVEGLQANLIKLSLVFNLIPFFLFIRKGKFRHAYGVIFATILAAFVLLINYVV</sequence>
<protein>
    <submittedName>
        <fullName evidence="2">Uncharacterized protein</fullName>
    </submittedName>
</protein>
<dbReference type="RefSeq" id="WP_147013995.1">
    <property type="nucleotide sequence ID" value="NZ_VORB01000004.1"/>
</dbReference>
<feature type="transmembrane region" description="Helical" evidence="1">
    <location>
        <begin position="9"/>
        <end position="33"/>
    </location>
</feature>
<keyword evidence="1" id="KW-0812">Transmembrane</keyword>
<comment type="caution">
    <text evidence="2">The sequence shown here is derived from an EMBL/GenBank/DDBJ whole genome shotgun (WGS) entry which is preliminary data.</text>
</comment>
<dbReference type="OrthoDB" id="1362378at2"/>
<feature type="transmembrane region" description="Helical" evidence="1">
    <location>
        <begin position="53"/>
        <end position="72"/>
    </location>
</feature>
<keyword evidence="1" id="KW-1133">Transmembrane helix</keyword>
<keyword evidence="3" id="KW-1185">Reference proteome</keyword>
<name>A0A5C6V9E4_9FLAO</name>
<reference evidence="2 3" key="1">
    <citation type="submission" date="2019-08" db="EMBL/GenBank/DDBJ databases">
        <title>Genome of Luteibaculum oceani JCM 18817.</title>
        <authorList>
            <person name="Bowman J.P."/>
        </authorList>
    </citation>
    <scope>NUCLEOTIDE SEQUENCE [LARGE SCALE GENOMIC DNA]</scope>
    <source>
        <strain evidence="2 3">JCM 18817</strain>
    </source>
</reference>
<evidence type="ECO:0000313" key="3">
    <source>
        <dbReference type="Proteomes" id="UP000321168"/>
    </source>
</evidence>
<feature type="transmembrane region" description="Helical" evidence="1">
    <location>
        <begin position="79"/>
        <end position="99"/>
    </location>
</feature>
<evidence type="ECO:0000313" key="2">
    <source>
        <dbReference type="EMBL" id="TXC81340.1"/>
    </source>
</evidence>
<accession>A0A5C6V9E4</accession>
<gene>
    <name evidence="2" type="ORF">FRX97_04875</name>
</gene>
<evidence type="ECO:0000256" key="1">
    <source>
        <dbReference type="SAM" id="Phobius"/>
    </source>
</evidence>